<evidence type="ECO:0000259" key="8">
    <source>
        <dbReference type="SMART" id="SM00905"/>
    </source>
</evidence>
<evidence type="ECO:0000256" key="5">
    <source>
        <dbReference type="ARBA" id="ARBA00022909"/>
    </source>
</evidence>
<dbReference type="InterPro" id="IPR006156">
    <property type="entry name" value="Dihydroneopterin_aldolase"/>
</dbReference>
<dbReference type="AlphaFoldDB" id="A0A923IVD9"/>
<evidence type="ECO:0000313" key="10">
    <source>
        <dbReference type="Proteomes" id="UP000601055"/>
    </source>
</evidence>
<dbReference type="EMBL" id="WNXD01000001">
    <property type="protein sequence ID" value="MBB2145079.1"/>
    <property type="molecule type" value="Genomic_DNA"/>
</dbReference>
<dbReference type="InterPro" id="IPR006157">
    <property type="entry name" value="FolB_dom"/>
</dbReference>
<feature type="domain" description="Dihydroneopterin aldolase/epimerase" evidence="8">
    <location>
        <begin position="6"/>
        <end position="116"/>
    </location>
</feature>
<organism evidence="9 10">
    <name type="scientific">Pedobacter planticolens</name>
    <dbReference type="NCBI Taxonomy" id="2679964"/>
    <lineage>
        <taxon>Bacteria</taxon>
        <taxon>Pseudomonadati</taxon>
        <taxon>Bacteroidota</taxon>
        <taxon>Sphingobacteriia</taxon>
        <taxon>Sphingobacteriales</taxon>
        <taxon>Sphingobacteriaceae</taxon>
        <taxon>Pedobacter</taxon>
    </lineage>
</organism>
<dbReference type="EC" id="4.1.2.25" evidence="4"/>
<dbReference type="GO" id="GO:0046656">
    <property type="term" value="P:folic acid biosynthetic process"/>
    <property type="evidence" value="ECO:0007669"/>
    <property type="project" value="UniProtKB-KW"/>
</dbReference>
<comment type="similarity">
    <text evidence="3">Belongs to the DHNA family.</text>
</comment>
<comment type="pathway">
    <text evidence="2">Cofactor biosynthesis; tetrahydrofolate biosynthesis; 2-amino-4-hydroxy-6-hydroxymethyl-7,8-dihydropteridine diphosphate from 7,8-dihydroneopterin triphosphate: step 3/4.</text>
</comment>
<keyword evidence="6" id="KW-0456">Lyase</keyword>
<proteinExistence type="inferred from homology"/>
<dbReference type="PANTHER" id="PTHR42844:SF1">
    <property type="entry name" value="DIHYDRONEOPTERIN ALDOLASE 1-RELATED"/>
    <property type="match status" value="1"/>
</dbReference>
<accession>A0A923IVD9</accession>
<dbReference type="RefSeq" id="WP_182921739.1">
    <property type="nucleotide sequence ID" value="NZ_WNXD01000001.1"/>
</dbReference>
<reference evidence="9" key="1">
    <citation type="submission" date="2019-11" db="EMBL/GenBank/DDBJ databases">
        <title>Description of Pedobacter sp. LMG 31464T.</title>
        <authorList>
            <person name="Carlier A."/>
            <person name="Qi S."/>
            <person name="Vandamme P."/>
        </authorList>
    </citation>
    <scope>NUCLEOTIDE SEQUENCE</scope>
    <source>
        <strain evidence="9">LMG 31464</strain>
    </source>
</reference>
<keyword evidence="5" id="KW-0289">Folate biosynthesis</keyword>
<dbReference type="SUPFAM" id="SSF55620">
    <property type="entry name" value="Tetrahydrobiopterin biosynthesis enzymes-like"/>
    <property type="match status" value="1"/>
</dbReference>
<dbReference type="GO" id="GO:0004150">
    <property type="term" value="F:dihydroneopterin aldolase activity"/>
    <property type="evidence" value="ECO:0007669"/>
    <property type="project" value="UniProtKB-EC"/>
</dbReference>
<dbReference type="Proteomes" id="UP000601055">
    <property type="component" value="Unassembled WGS sequence"/>
</dbReference>
<evidence type="ECO:0000256" key="6">
    <source>
        <dbReference type="ARBA" id="ARBA00023239"/>
    </source>
</evidence>
<dbReference type="SMART" id="SM00905">
    <property type="entry name" value="FolB"/>
    <property type="match status" value="1"/>
</dbReference>
<gene>
    <name evidence="9" type="ORF">GM921_06270</name>
</gene>
<dbReference type="NCBIfam" id="TIGR00526">
    <property type="entry name" value="folB_dom"/>
    <property type="match status" value="1"/>
</dbReference>
<comment type="caution">
    <text evidence="9">The sequence shown here is derived from an EMBL/GenBank/DDBJ whole genome shotgun (WGS) entry which is preliminary data.</text>
</comment>
<evidence type="ECO:0000256" key="7">
    <source>
        <dbReference type="ARBA" id="ARBA00032903"/>
    </source>
</evidence>
<evidence type="ECO:0000256" key="3">
    <source>
        <dbReference type="ARBA" id="ARBA00005708"/>
    </source>
</evidence>
<evidence type="ECO:0000313" key="9">
    <source>
        <dbReference type="EMBL" id="MBB2145079.1"/>
    </source>
</evidence>
<evidence type="ECO:0000256" key="4">
    <source>
        <dbReference type="ARBA" id="ARBA00013043"/>
    </source>
</evidence>
<keyword evidence="10" id="KW-1185">Reference proteome</keyword>
<protein>
    <recommendedName>
        <fullName evidence="4">dihydroneopterin aldolase</fullName>
        <ecNumber evidence="4">4.1.2.25</ecNumber>
    </recommendedName>
    <alternativeName>
        <fullName evidence="7">7,8-dihydroneopterin aldolase</fullName>
    </alternativeName>
</protein>
<dbReference type="Gene3D" id="3.30.1130.10">
    <property type="match status" value="1"/>
</dbReference>
<evidence type="ECO:0000256" key="2">
    <source>
        <dbReference type="ARBA" id="ARBA00005013"/>
    </source>
</evidence>
<comment type="catalytic activity">
    <reaction evidence="1">
        <text>7,8-dihydroneopterin = 6-hydroxymethyl-7,8-dihydropterin + glycolaldehyde</text>
        <dbReference type="Rhea" id="RHEA:10540"/>
        <dbReference type="ChEBI" id="CHEBI:17001"/>
        <dbReference type="ChEBI" id="CHEBI:17071"/>
        <dbReference type="ChEBI" id="CHEBI:44841"/>
        <dbReference type="EC" id="4.1.2.25"/>
    </reaction>
</comment>
<name>A0A923IVD9_9SPHI</name>
<dbReference type="Pfam" id="PF02152">
    <property type="entry name" value="FolB"/>
    <property type="match status" value="1"/>
</dbReference>
<evidence type="ECO:0000256" key="1">
    <source>
        <dbReference type="ARBA" id="ARBA00001353"/>
    </source>
</evidence>
<dbReference type="GO" id="GO:0005737">
    <property type="term" value="C:cytoplasm"/>
    <property type="evidence" value="ECO:0007669"/>
    <property type="project" value="TreeGrafter"/>
</dbReference>
<sequence length="120" mass="13518">MFVQTVALKEVKFYAFHGFYPEEQLTGSHFSIDVEVTFIPSGDTEDLKHTVNYEVINSILISAMQNTQKLLETVVKNIIDELIKIYPFIATAVVGIKKLHPPMPGEIGHSFVQLTYTSSK</sequence>
<dbReference type="InterPro" id="IPR043133">
    <property type="entry name" value="GTP-CH-I_C/QueF"/>
</dbReference>
<dbReference type="PANTHER" id="PTHR42844">
    <property type="entry name" value="DIHYDRONEOPTERIN ALDOLASE 1-RELATED"/>
    <property type="match status" value="1"/>
</dbReference>